<protein>
    <submittedName>
        <fullName evidence="2">Uncharacterized protein</fullName>
    </submittedName>
</protein>
<gene>
    <name evidence="2" type="primary">106069920</name>
</gene>
<evidence type="ECO:0000313" key="2">
    <source>
        <dbReference type="EnsemblMetazoa" id="BGLB039158-PA"/>
    </source>
</evidence>
<feature type="region of interest" description="Disordered" evidence="1">
    <location>
        <begin position="1"/>
        <end position="26"/>
    </location>
</feature>
<dbReference type="VEuPathDB" id="VectorBase:BGLB039158"/>
<dbReference type="VEuPathDB" id="VectorBase:BGLAX_048373"/>
<dbReference type="Proteomes" id="UP000076420">
    <property type="component" value="Unassembled WGS sequence"/>
</dbReference>
<dbReference type="OrthoDB" id="10296463at2759"/>
<dbReference type="EnsemblMetazoa" id="BGLB039158-RA">
    <property type="protein sequence ID" value="BGLB039158-PA"/>
    <property type="gene ID" value="BGLB039158"/>
</dbReference>
<name>A0A2C9M6Y3_BIOGL</name>
<sequence length="212" mass="23679">MSRSPVSCSVMRPGETDTQEDEERELSLRDDDNIFLENNMDADDVFELVQKVVSRSMGVGVRASDLVRFAGHVRHHADRFSRRVSAAEVQREINSGAETIGQQAAVRTLFAQTQAEQRRPFQAVLAAVSRTAAVITSIARRYEIESGIATKTGQKLKKRSTFLRQTINQTEEMIASKIVHIFSTAASLLTFTFCNPPTIHPSKNIRRSNSVK</sequence>
<accession>A0A2C9M6Y3</accession>
<organism evidence="2 3">
    <name type="scientific">Biomphalaria glabrata</name>
    <name type="common">Bloodfluke planorb</name>
    <name type="synonym">Freshwater snail</name>
    <dbReference type="NCBI Taxonomy" id="6526"/>
    <lineage>
        <taxon>Eukaryota</taxon>
        <taxon>Metazoa</taxon>
        <taxon>Spiralia</taxon>
        <taxon>Lophotrochozoa</taxon>
        <taxon>Mollusca</taxon>
        <taxon>Gastropoda</taxon>
        <taxon>Heterobranchia</taxon>
        <taxon>Euthyneura</taxon>
        <taxon>Panpulmonata</taxon>
        <taxon>Hygrophila</taxon>
        <taxon>Lymnaeoidea</taxon>
        <taxon>Planorbidae</taxon>
        <taxon>Biomphalaria</taxon>
    </lineage>
</organism>
<proteinExistence type="predicted"/>
<dbReference type="KEGG" id="bgt:106069920"/>
<dbReference type="AlphaFoldDB" id="A0A2C9M6Y3"/>
<reference evidence="2" key="1">
    <citation type="submission" date="2020-05" db="UniProtKB">
        <authorList>
            <consortium name="EnsemblMetazoa"/>
        </authorList>
    </citation>
    <scope>IDENTIFICATION</scope>
    <source>
        <strain evidence="2">BB02</strain>
    </source>
</reference>
<evidence type="ECO:0000256" key="1">
    <source>
        <dbReference type="SAM" id="MobiDB-lite"/>
    </source>
</evidence>
<evidence type="ECO:0000313" key="3">
    <source>
        <dbReference type="Proteomes" id="UP000076420"/>
    </source>
</evidence>